<feature type="chain" id="PRO_5004792056" description="Lysozyme inhibitor LprI-like N-terminal domain-containing protein" evidence="1">
    <location>
        <begin position="19"/>
        <end position="142"/>
    </location>
</feature>
<reference evidence="3 4" key="2">
    <citation type="submission" date="2015-03" db="EMBL/GenBank/DDBJ databases">
        <authorList>
            <person name="Chan K.-G."/>
        </authorList>
    </citation>
    <scope>NUCLEOTIDE SEQUENCE [LARGE SCALE GENOMIC DNA]</scope>
    <source>
        <strain evidence="3 4">RB-25</strain>
    </source>
</reference>
<dbReference type="eggNOG" id="ENOG502ZMTM">
    <property type="taxonomic scope" value="Bacteria"/>
</dbReference>
<evidence type="ECO:0000256" key="1">
    <source>
        <dbReference type="SAM" id="SignalP"/>
    </source>
</evidence>
<feature type="signal peptide" evidence="1">
    <location>
        <begin position="1"/>
        <end position="18"/>
    </location>
</feature>
<protein>
    <recommendedName>
        <fullName evidence="2">Lysozyme inhibitor LprI-like N-terminal domain-containing protein</fullName>
    </recommendedName>
</protein>
<keyword evidence="1" id="KW-0732">Signal</keyword>
<dbReference type="Pfam" id="PF07007">
    <property type="entry name" value="LprI"/>
    <property type="match status" value="1"/>
</dbReference>
<proteinExistence type="predicted"/>
<dbReference type="RefSeq" id="WP_024914362.1">
    <property type="nucleotide sequence ID" value="NZ_CP007044.2"/>
</dbReference>
<evidence type="ECO:0000313" key="4">
    <source>
        <dbReference type="Proteomes" id="UP000019030"/>
    </source>
</evidence>
<dbReference type="OrthoDB" id="6506808at2"/>
<dbReference type="Proteomes" id="UP000019030">
    <property type="component" value="Chromosome"/>
</dbReference>
<accession>W0LFU7</accession>
<dbReference type="EMBL" id="CP007044">
    <property type="protein sequence ID" value="AHG22738.1"/>
    <property type="molecule type" value="Genomic_DNA"/>
</dbReference>
<evidence type="ECO:0000259" key="2">
    <source>
        <dbReference type="Pfam" id="PF07007"/>
    </source>
</evidence>
<keyword evidence="4" id="KW-1185">Reference proteome</keyword>
<sequence>MKKLMAVVLICAPFLSNADQSTNATIENLLAQDPSACQGITLDNNYPGLLDCITKLSRNSEKKLADRLIEIRRELTILGDAEYAAAFETAQKSWEIYKANSCAYITTGMDRQGSAYQFQFNFCNASENNRRLDTLKEEPSTS</sequence>
<reference evidence="3 4" key="1">
    <citation type="submission" date="2014-01" db="EMBL/GenBank/DDBJ databases">
        <title>Isolation of Serratia multitudinisentens RB-25 from Ex-Landfill site.</title>
        <authorList>
            <person name="Robson E.H.J."/>
        </authorList>
    </citation>
    <scope>NUCLEOTIDE SEQUENCE [LARGE SCALE GENOMIC DNA]</scope>
    <source>
        <strain evidence="3 4">RB-25</strain>
    </source>
</reference>
<evidence type="ECO:0000313" key="3">
    <source>
        <dbReference type="EMBL" id="AHG22738.1"/>
    </source>
</evidence>
<dbReference type="KEGG" id="sfo:Z042_10490"/>
<name>W0LFU7_9GAMM</name>
<dbReference type="InterPro" id="IPR009739">
    <property type="entry name" value="LprI-like_N"/>
</dbReference>
<feature type="domain" description="Lysozyme inhibitor LprI-like N-terminal" evidence="2">
    <location>
        <begin position="48"/>
        <end position="135"/>
    </location>
</feature>
<gene>
    <name evidence="3" type="ORF">Z042_10490</name>
</gene>
<organism evidence="3 4">
    <name type="scientific">Chania multitudinisentens RB-25</name>
    <dbReference type="NCBI Taxonomy" id="1441930"/>
    <lineage>
        <taxon>Bacteria</taxon>
        <taxon>Pseudomonadati</taxon>
        <taxon>Pseudomonadota</taxon>
        <taxon>Gammaproteobacteria</taxon>
        <taxon>Enterobacterales</taxon>
        <taxon>Yersiniaceae</taxon>
        <taxon>Chania</taxon>
    </lineage>
</organism>
<dbReference type="Gene3D" id="1.20.1270.180">
    <property type="match status" value="1"/>
</dbReference>
<dbReference type="HOGENOM" id="CLU_1863787_0_0_6"/>
<dbReference type="AlphaFoldDB" id="W0LFU7"/>